<evidence type="ECO:0000313" key="2">
    <source>
        <dbReference type="Proteomes" id="UP001060566"/>
    </source>
</evidence>
<dbReference type="GeneID" id="301198992"/>
<accession>A0ABT3ETM6</accession>
<protein>
    <submittedName>
        <fullName evidence="1">GNAT family acetyltransferase</fullName>
    </submittedName>
</protein>
<dbReference type="EMBL" id="JAOXJG010000010">
    <property type="protein sequence ID" value="MCW1240187.1"/>
    <property type="molecule type" value="Genomic_DNA"/>
</dbReference>
<dbReference type="InterPro" id="IPR016181">
    <property type="entry name" value="Acyl_CoA_acyltransferase"/>
</dbReference>
<dbReference type="Gene3D" id="3.40.630.30">
    <property type="match status" value="1"/>
</dbReference>
<evidence type="ECO:0000313" key="1">
    <source>
        <dbReference type="EMBL" id="MCW1240187.1"/>
    </source>
</evidence>
<name>A0ABT3ETM6_9BACI</name>
<dbReference type="Proteomes" id="UP001060566">
    <property type="component" value="Unassembled WGS sequence"/>
</dbReference>
<organism evidence="1 2">
    <name type="scientific">Bacillus pretiosus</name>
    <dbReference type="NCBI Taxonomy" id="2983392"/>
    <lineage>
        <taxon>Bacteria</taxon>
        <taxon>Bacillati</taxon>
        <taxon>Bacillota</taxon>
        <taxon>Bacilli</taxon>
        <taxon>Bacillales</taxon>
        <taxon>Bacillaceae</taxon>
        <taxon>Bacillus</taxon>
    </lineage>
</organism>
<dbReference type="RefSeq" id="WP_264462001.1">
    <property type="nucleotide sequence ID" value="NZ_JAOXJG010000010.1"/>
</dbReference>
<keyword evidence="2" id="KW-1185">Reference proteome</keyword>
<gene>
    <name evidence="1" type="ORF">NGM45_14120</name>
</gene>
<reference evidence="1" key="1">
    <citation type="submission" date="2022-10" db="EMBL/GenBank/DDBJ databases">
        <title>De novo draft assembly of the Pseudomonas pretiosus genome isolated from the plants rhizorohere.</title>
        <authorList>
            <person name="Robas M."/>
            <person name="Fernandez V.M."/>
            <person name="Provanza A."/>
            <person name="Jimenez P.A."/>
        </authorList>
    </citation>
    <scope>NUCLEOTIDE SEQUENCE</scope>
    <source>
        <strain evidence="1">SAICEU11T</strain>
    </source>
</reference>
<comment type="caution">
    <text evidence="1">The sequence shown here is derived from an EMBL/GenBank/DDBJ whole genome shotgun (WGS) entry which is preliminary data.</text>
</comment>
<dbReference type="SUPFAM" id="SSF55729">
    <property type="entry name" value="Acyl-CoA N-acyltransferases (Nat)"/>
    <property type="match status" value="1"/>
</dbReference>
<proteinExistence type="predicted"/>
<sequence>MKKSSDENNLVIEKYSRSNELKVKQLIDLYNEDSYLFNLLRDNKTKCVYIAYYKKDVVGVFFTWNSNFHPYCTYFRMYTNPFYSEVHIEQFLLNEIQKRENFKLPLQTSIWETSAHLKAYYEEHNFSEIRRTYMPILDVRKIIAIDTMLHSNYDVQTLSNILSNNSFFEKLAHLVKTNYEDTHLANPVSSYPLETWKEQLLTDDVLLDGSFVMIDEENKIIAYSFLHTSKKDNTVELGWCGTHTTENLSLLKFLVFKQAMYANKHGYSFIQGEFDSTSIYAMEILKSLPFHPCPTWITYQKEARK</sequence>